<dbReference type="OrthoDB" id="9766277at2"/>
<dbReference type="KEGG" id="stri:C7M71_004485"/>
<evidence type="ECO:0000259" key="1">
    <source>
        <dbReference type="Pfam" id="PF01464"/>
    </source>
</evidence>
<dbReference type="Gene3D" id="1.10.530.10">
    <property type="match status" value="1"/>
</dbReference>
<dbReference type="InterPro" id="IPR008258">
    <property type="entry name" value="Transglycosylase_SLT_dom_1"/>
</dbReference>
<evidence type="ECO:0000313" key="3">
    <source>
        <dbReference type="Proteomes" id="UP000249340"/>
    </source>
</evidence>
<evidence type="ECO:0000313" key="2">
    <source>
        <dbReference type="EMBL" id="AXI81163.1"/>
    </source>
</evidence>
<protein>
    <submittedName>
        <fullName evidence="2">Lytic transglycosylase domain-containing protein</fullName>
    </submittedName>
</protein>
<dbReference type="InterPro" id="IPR023346">
    <property type="entry name" value="Lysozyme-like_dom_sf"/>
</dbReference>
<proteinExistence type="predicted"/>
<accession>A0A345T5A8</accession>
<feature type="domain" description="Transglycosylase SLT" evidence="1">
    <location>
        <begin position="66"/>
        <end position="135"/>
    </location>
</feature>
<gene>
    <name evidence="2" type="ORF">C7M71_004485</name>
</gene>
<dbReference type="Pfam" id="PF01464">
    <property type="entry name" value="SLT"/>
    <property type="match status" value="1"/>
</dbReference>
<dbReference type="SUPFAM" id="SSF53955">
    <property type="entry name" value="Lysozyme-like"/>
    <property type="match status" value="1"/>
</dbReference>
<sequence length="144" mass="14899">MSAHQLHVHHVNHLNHTAGGDRAQGATGTASAASAAVRHGGLAVSAPVSAGGARGAAQAMVPAGQWAAFDAIISHESGWNPQAVNASSGAYGLAQALPGSKMASVGSDWKTNAGTQIKWALSYMNDRYGSPNAAWSFWQTHHWY</sequence>
<dbReference type="Proteomes" id="UP000249340">
    <property type="component" value="Chromosome"/>
</dbReference>
<dbReference type="EMBL" id="CP031264">
    <property type="protein sequence ID" value="AXI81163.1"/>
    <property type="molecule type" value="Genomic_DNA"/>
</dbReference>
<dbReference type="AlphaFoldDB" id="A0A345T5A8"/>
<keyword evidence="3" id="KW-1185">Reference proteome</keyword>
<organism evidence="2 3">
    <name type="scientific">Peterkaempfera bronchialis</name>
    <dbReference type="NCBI Taxonomy" id="2126346"/>
    <lineage>
        <taxon>Bacteria</taxon>
        <taxon>Bacillati</taxon>
        <taxon>Actinomycetota</taxon>
        <taxon>Actinomycetes</taxon>
        <taxon>Kitasatosporales</taxon>
        <taxon>Streptomycetaceae</taxon>
        <taxon>Peterkaempfera</taxon>
    </lineage>
</organism>
<name>A0A345T5A8_9ACTN</name>
<reference evidence="3" key="1">
    <citation type="submission" date="2018-07" db="EMBL/GenBank/DDBJ databases">
        <title>Streptacidiphilus bronchialis DSM 106435 chromosome.</title>
        <authorList>
            <person name="Batra D."/>
            <person name="Gulvik C.A."/>
        </authorList>
    </citation>
    <scope>NUCLEOTIDE SEQUENCE [LARGE SCALE GENOMIC DNA]</scope>
    <source>
        <strain evidence="3">DSM 106435</strain>
    </source>
</reference>